<dbReference type="GO" id="GO:0043565">
    <property type="term" value="F:sequence-specific DNA binding"/>
    <property type="evidence" value="ECO:0007669"/>
    <property type="project" value="InterPro"/>
</dbReference>
<feature type="non-terminal residue" evidence="4">
    <location>
        <position position="1"/>
    </location>
</feature>
<dbReference type="InterPro" id="IPR009057">
    <property type="entry name" value="Homeodomain-like_sf"/>
</dbReference>
<dbReference type="InterPro" id="IPR006600">
    <property type="entry name" value="HTH_CenpB_DNA-bd_dom"/>
</dbReference>
<dbReference type="AlphaFoldDB" id="A0A8J5N799"/>
<dbReference type="SUPFAM" id="SSF48295">
    <property type="entry name" value="TrpR-like"/>
    <property type="match status" value="1"/>
</dbReference>
<keyword evidence="2" id="KW-0238">DNA-binding</keyword>
<dbReference type="InterPro" id="IPR018586">
    <property type="entry name" value="Brinker_DNA-bd"/>
</dbReference>
<protein>
    <submittedName>
        <fullName evidence="4">Pogo transposable element-like 14</fullName>
    </submittedName>
</protein>
<evidence type="ECO:0000256" key="1">
    <source>
        <dbReference type="ARBA" id="ARBA00004123"/>
    </source>
</evidence>
<comment type="caution">
    <text evidence="4">The sequence shown here is derived from an EMBL/GenBank/DDBJ whole genome shotgun (WGS) entry which is preliminary data.</text>
</comment>
<dbReference type="Pfam" id="PF09607">
    <property type="entry name" value="BrkDBD"/>
    <property type="match status" value="1"/>
</dbReference>
<dbReference type="InterPro" id="IPR050863">
    <property type="entry name" value="CenT-Element_Derived"/>
</dbReference>
<gene>
    <name evidence="4" type="primary">Pogo-L14</name>
    <name evidence="4" type="ORF">Hamer_G026681</name>
</gene>
<dbReference type="GO" id="GO:0005634">
    <property type="term" value="C:nucleus"/>
    <property type="evidence" value="ECO:0007669"/>
    <property type="project" value="UniProtKB-SubCell"/>
</dbReference>
<accession>A0A8J5N799</accession>
<sequence>TCLTHILFSMDSRRKFTAMFKLRVIEYAEQTNNCAAAREFKVSEKSVRDWKMFSAQLKLLPKNKCANRGKCNKWPQLEVEVAKYVSENRQNGYGVSRGSIRIFALKLARKLGITDFKASHGWCTRFMERNDFVLRRKTKISQRLPQELDDKIRIRKTCNYDIRIHKVKDSDIHI</sequence>
<dbReference type="InterPro" id="IPR010921">
    <property type="entry name" value="Trp_repressor/repl_initiator"/>
</dbReference>
<dbReference type="Pfam" id="PF03221">
    <property type="entry name" value="HTH_Tnp_Tc5"/>
    <property type="match status" value="1"/>
</dbReference>
<dbReference type="PROSITE" id="PS51253">
    <property type="entry name" value="HTH_CENPB"/>
    <property type="match status" value="1"/>
</dbReference>
<proteinExistence type="predicted"/>
<dbReference type="SMART" id="SM00674">
    <property type="entry name" value="CENPB"/>
    <property type="match status" value="1"/>
</dbReference>
<comment type="subcellular location">
    <subcellularLocation>
        <location evidence="1">Nucleus</location>
    </subcellularLocation>
</comment>
<organism evidence="4 5">
    <name type="scientific">Homarus americanus</name>
    <name type="common">American lobster</name>
    <dbReference type="NCBI Taxonomy" id="6706"/>
    <lineage>
        <taxon>Eukaryota</taxon>
        <taxon>Metazoa</taxon>
        <taxon>Ecdysozoa</taxon>
        <taxon>Arthropoda</taxon>
        <taxon>Crustacea</taxon>
        <taxon>Multicrustacea</taxon>
        <taxon>Malacostraca</taxon>
        <taxon>Eumalacostraca</taxon>
        <taxon>Eucarida</taxon>
        <taxon>Decapoda</taxon>
        <taxon>Pleocyemata</taxon>
        <taxon>Astacidea</taxon>
        <taxon>Nephropoidea</taxon>
        <taxon>Nephropidae</taxon>
        <taxon>Homarus</taxon>
    </lineage>
</organism>
<dbReference type="PANTHER" id="PTHR19303:SF74">
    <property type="entry name" value="POGO TRANSPOSABLE ELEMENT WITH KRAB DOMAIN"/>
    <property type="match status" value="1"/>
</dbReference>
<keyword evidence="5" id="KW-1185">Reference proteome</keyword>
<feature type="domain" description="HTH CENPB-type" evidence="3">
    <location>
        <begin position="65"/>
        <end position="136"/>
    </location>
</feature>
<name>A0A8J5N799_HOMAM</name>
<reference evidence="4" key="1">
    <citation type="journal article" date="2021" name="Sci. Adv.">
        <title>The American lobster genome reveals insights on longevity, neural, and immune adaptations.</title>
        <authorList>
            <person name="Polinski J.M."/>
            <person name="Zimin A.V."/>
            <person name="Clark K.F."/>
            <person name="Kohn A.B."/>
            <person name="Sadowski N."/>
            <person name="Timp W."/>
            <person name="Ptitsyn A."/>
            <person name="Khanna P."/>
            <person name="Romanova D.Y."/>
            <person name="Williams P."/>
            <person name="Greenwood S.J."/>
            <person name="Moroz L.L."/>
            <person name="Walt D.R."/>
            <person name="Bodnar A.G."/>
        </authorList>
    </citation>
    <scope>NUCLEOTIDE SEQUENCE</scope>
    <source>
        <strain evidence="4">GMGI-L3</strain>
    </source>
</reference>
<dbReference type="Gene3D" id="1.10.10.60">
    <property type="entry name" value="Homeodomain-like"/>
    <property type="match status" value="2"/>
</dbReference>
<evidence type="ECO:0000313" key="4">
    <source>
        <dbReference type="EMBL" id="KAG7173933.1"/>
    </source>
</evidence>
<feature type="non-terminal residue" evidence="4">
    <location>
        <position position="174"/>
    </location>
</feature>
<dbReference type="PANTHER" id="PTHR19303">
    <property type="entry name" value="TRANSPOSON"/>
    <property type="match status" value="1"/>
</dbReference>
<evidence type="ECO:0000259" key="3">
    <source>
        <dbReference type="PROSITE" id="PS51253"/>
    </source>
</evidence>
<evidence type="ECO:0000256" key="2">
    <source>
        <dbReference type="ARBA" id="ARBA00023125"/>
    </source>
</evidence>
<dbReference type="Proteomes" id="UP000747542">
    <property type="component" value="Unassembled WGS sequence"/>
</dbReference>
<dbReference type="SUPFAM" id="SSF46689">
    <property type="entry name" value="Homeodomain-like"/>
    <property type="match status" value="1"/>
</dbReference>
<dbReference type="EMBL" id="JAHLQT010008527">
    <property type="protein sequence ID" value="KAG7173933.1"/>
    <property type="molecule type" value="Genomic_DNA"/>
</dbReference>
<evidence type="ECO:0000313" key="5">
    <source>
        <dbReference type="Proteomes" id="UP000747542"/>
    </source>
</evidence>